<protein>
    <recommendedName>
        <fullName evidence="12">Aminopeptidase O</fullName>
    </recommendedName>
</protein>
<organism evidence="15 16">
    <name type="scientific">Anas platyrhynchos platyrhynchos</name>
    <name type="common">Northern mallard</name>
    <dbReference type="NCBI Taxonomy" id="8840"/>
    <lineage>
        <taxon>Eukaryota</taxon>
        <taxon>Metazoa</taxon>
        <taxon>Chordata</taxon>
        <taxon>Craniata</taxon>
        <taxon>Vertebrata</taxon>
        <taxon>Euteleostomi</taxon>
        <taxon>Archelosauria</taxon>
        <taxon>Archosauria</taxon>
        <taxon>Dinosauria</taxon>
        <taxon>Saurischia</taxon>
        <taxon>Theropoda</taxon>
        <taxon>Coelurosauria</taxon>
        <taxon>Aves</taxon>
        <taxon>Neognathae</taxon>
        <taxon>Galloanserae</taxon>
        <taxon>Anseriformes</taxon>
        <taxon>Anatidae</taxon>
        <taxon>Anatinae</taxon>
        <taxon>Anas</taxon>
    </lineage>
</organism>
<dbReference type="Gene3D" id="1.10.390.10">
    <property type="entry name" value="Neutral Protease Domain 2"/>
    <property type="match status" value="1"/>
</dbReference>
<evidence type="ECO:0000256" key="12">
    <source>
        <dbReference type="ARBA" id="ARBA00072072"/>
    </source>
</evidence>
<reference evidence="15" key="3">
    <citation type="submission" date="2025-09" db="UniProtKB">
        <authorList>
            <consortium name="Ensembl"/>
        </authorList>
    </citation>
    <scope>IDENTIFICATION</scope>
</reference>
<reference evidence="15" key="2">
    <citation type="submission" date="2025-08" db="UniProtKB">
        <authorList>
            <consortium name="Ensembl"/>
        </authorList>
    </citation>
    <scope>IDENTIFICATION</scope>
</reference>
<dbReference type="GO" id="GO:0005730">
    <property type="term" value="C:nucleolus"/>
    <property type="evidence" value="ECO:0007669"/>
    <property type="project" value="UniProtKB-SubCell"/>
</dbReference>
<dbReference type="FunFam" id="2.60.40.1730:FF:000008">
    <property type="entry name" value="aminopeptidase O isoform X1"/>
    <property type="match status" value="1"/>
</dbReference>
<dbReference type="Pfam" id="PF17900">
    <property type="entry name" value="Peptidase_M1_N"/>
    <property type="match status" value="1"/>
</dbReference>
<dbReference type="InterPro" id="IPR033577">
    <property type="entry name" value="AOPep"/>
</dbReference>
<comment type="similarity">
    <text evidence="3">Belongs to the peptidase M1 family.</text>
</comment>
<comment type="subcellular location">
    <subcellularLocation>
        <location evidence="2">Nucleus</location>
        <location evidence="2">Nucleolus</location>
    </subcellularLocation>
</comment>
<evidence type="ECO:0000313" key="15">
    <source>
        <dbReference type="Ensembl" id="ENSAPLP00000013591.2"/>
    </source>
</evidence>
<dbReference type="InterPro" id="IPR016024">
    <property type="entry name" value="ARM-type_fold"/>
</dbReference>
<comment type="cofactor">
    <cofactor evidence="1">
        <name>Zn(2+)</name>
        <dbReference type="ChEBI" id="CHEBI:29105"/>
    </cofactor>
</comment>
<keyword evidence="16" id="KW-1185">Reference proteome</keyword>
<evidence type="ECO:0000256" key="13">
    <source>
        <dbReference type="SAM" id="MobiDB-lite"/>
    </source>
</evidence>
<dbReference type="Pfam" id="PF01433">
    <property type="entry name" value="Peptidase_M1"/>
    <property type="match status" value="1"/>
</dbReference>
<dbReference type="AlphaFoldDB" id="U3J264"/>
<evidence type="ECO:0000256" key="1">
    <source>
        <dbReference type="ARBA" id="ARBA00001947"/>
    </source>
</evidence>
<dbReference type="GO" id="GO:0070006">
    <property type="term" value="F:metalloaminopeptidase activity"/>
    <property type="evidence" value="ECO:0007669"/>
    <property type="project" value="InterPro"/>
</dbReference>
<dbReference type="Gene3D" id="2.60.40.1730">
    <property type="entry name" value="tricorn interacting facor f3 domain"/>
    <property type="match status" value="1"/>
</dbReference>
<evidence type="ECO:0000256" key="4">
    <source>
        <dbReference type="ARBA" id="ARBA00022438"/>
    </source>
</evidence>
<evidence type="ECO:0000256" key="7">
    <source>
        <dbReference type="ARBA" id="ARBA00022801"/>
    </source>
</evidence>
<dbReference type="InterPro" id="IPR045357">
    <property type="entry name" value="Aminopeptidase_N-like_N"/>
</dbReference>
<keyword evidence="10" id="KW-0539">Nucleus</keyword>
<dbReference type="Proteomes" id="UP000016666">
    <property type="component" value="Chromosome Z"/>
</dbReference>
<dbReference type="InterPro" id="IPR027268">
    <property type="entry name" value="Peptidase_M4/M1_CTD_sf"/>
</dbReference>
<feature type="domain" description="Peptidase M1 leukotriene A4 hydrolase/aminopeptidase C-terminal" evidence="14">
    <location>
        <begin position="645"/>
        <end position="776"/>
    </location>
</feature>
<dbReference type="SUPFAM" id="SSF63737">
    <property type="entry name" value="Leukotriene A4 hydrolase N-terminal domain"/>
    <property type="match status" value="1"/>
</dbReference>
<keyword evidence="6" id="KW-0479">Metal-binding</keyword>
<dbReference type="GO" id="GO:0008270">
    <property type="term" value="F:zinc ion binding"/>
    <property type="evidence" value="ECO:0007669"/>
    <property type="project" value="InterPro"/>
</dbReference>
<keyword evidence="7" id="KW-0378">Hydrolase</keyword>
<evidence type="ECO:0000256" key="2">
    <source>
        <dbReference type="ARBA" id="ARBA00004604"/>
    </source>
</evidence>
<dbReference type="InterPro" id="IPR042097">
    <property type="entry name" value="Aminopeptidase_N-like_N_sf"/>
</dbReference>
<keyword evidence="5" id="KW-0645">Protease</keyword>
<accession>U3J264</accession>
<evidence type="ECO:0000313" key="16">
    <source>
        <dbReference type="Proteomes" id="UP000016666"/>
    </source>
</evidence>
<dbReference type="Pfam" id="PF09127">
    <property type="entry name" value="Leuk-A4-hydro_C"/>
    <property type="match status" value="1"/>
</dbReference>
<dbReference type="GeneTree" id="ENSGT00940000155211"/>
<keyword evidence="8" id="KW-0862">Zinc</keyword>
<dbReference type="Gene3D" id="1.25.40.320">
    <property type="entry name" value="Peptidase M1, leukotriene A4 hydrolase/aminopeptidase C-terminal domain"/>
    <property type="match status" value="1"/>
</dbReference>
<keyword evidence="4" id="KW-0031">Aminopeptidase</keyword>
<evidence type="ECO:0000256" key="11">
    <source>
        <dbReference type="ARBA" id="ARBA00060332"/>
    </source>
</evidence>
<comment type="function">
    <text evidence="11">Aminopeptidase which catalyzes the hydrolysis of amino acid residues from the N-terminus of peptide or protein substrates.</text>
</comment>
<dbReference type="Ensembl" id="ENSAPLT00000014349.2">
    <property type="protein sequence ID" value="ENSAPLP00000013591.2"/>
    <property type="gene ID" value="ENSAPLG00000013767.2"/>
</dbReference>
<dbReference type="GO" id="GO:0006508">
    <property type="term" value="P:proteolysis"/>
    <property type="evidence" value="ECO:0007669"/>
    <property type="project" value="UniProtKB-KW"/>
</dbReference>
<sequence>MEPQLDPMKDDLPLMANTSHMLVKHYVLDLDVDFKSQVIEGFIVLFLETGSRYRRASSTGEEGCQSQFDETCKIRASEQGHVPVSNASACSSKMEYNDFAVCGKGEKDTSDKNGNHSNEEQASGISSSKNCCDIENHGNEDFLLVLDCCDLSVLKVEEVDVAAVSGIEKFTRSAKLTDVSKELANLRNQIVHELVTLPSDRWKEQLYYYTCCSQAPGCGELLFATGTWSLEIRKSGIRTPADFPHAIRIQYKTKPEGRSVTWTTDQSGRPCVYTMGSPINNRALFPCQEPPIALSTWQASVRTAASFVVLMSGENSAEPVQLQEGIMSWYYYVTMPMPASTFTIAVGCWQEVKQSFTPAVQTNNEFSLPCSQADFRWHEESCGHVEYPCRFQSPAARLQRVIPYRVFAPWCLMKCCEEHLLQLIPQCLSAAYTTLGTHPFSRLDVLIVPSNFSSLGMASPHIIFLSQSVLPGGRHLCGTRLCHEIAHAWFGLAIGARDWTEEWISEGFATFLEDVFWARAQQLSHDEEKAQQELKALLRWRRLRDEVQNSEEELQVLRPNKESTGEVSESGASIVKHGLKAEKIFMQVHYLKGYFLLRSLARRIGGASYLASLRKFVNKFHGQLVLSQDFLSMLLEDVPEQKESGLTVESIFTNWLDSSGIPKLLPDQLVLLLEYLLEEKTLCPRTLQGLEKTYQLRDQDAEVRHRWCELVVKHKYVPAYGDVEKFLREDQAMGVYLYGELMVNEDAKQQELAYKCFAAAREQMDVSSAKVVAEMLF</sequence>
<dbReference type="SUPFAM" id="SSF55486">
    <property type="entry name" value="Metalloproteases ('zincins'), catalytic domain"/>
    <property type="match status" value="1"/>
</dbReference>
<evidence type="ECO:0000259" key="14">
    <source>
        <dbReference type="SMART" id="SM01263"/>
    </source>
</evidence>
<dbReference type="SMART" id="SM01263">
    <property type="entry name" value="Leuk-A4-hydro_C"/>
    <property type="match status" value="1"/>
</dbReference>
<dbReference type="PANTHER" id="PTHR46627">
    <property type="entry name" value="AMINOPEPTIDASE O"/>
    <property type="match status" value="1"/>
</dbReference>
<dbReference type="InterPro" id="IPR015211">
    <property type="entry name" value="Peptidase_M1_C"/>
</dbReference>
<proteinExistence type="inferred from homology"/>
<dbReference type="PANTHER" id="PTHR46627:SF1">
    <property type="entry name" value="AMINOPEPTIDASE O"/>
    <property type="match status" value="1"/>
</dbReference>
<dbReference type="HOGENOM" id="CLU_022467_0_0_1"/>
<dbReference type="FunFam" id="1.10.390.10:FF:000014">
    <property type="entry name" value="aminopeptidase O isoform X1"/>
    <property type="match status" value="1"/>
</dbReference>
<feature type="compositionally biased region" description="Basic and acidic residues" evidence="13">
    <location>
        <begin position="107"/>
        <end position="119"/>
    </location>
</feature>
<dbReference type="FunFam" id="1.25.40.320:FF:000003">
    <property type="entry name" value="Aminopeptidase O isoform 1"/>
    <property type="match status" value="1"/>
</dbReference>
<gene>
    <name evidence="15" type="primary">AOPEP</name>
</gene>
<name>U3J264_ANAPP</name>
<dbReference type="InterPro" id="IPR038502">
    <property type="entry name" value="M1_LTA-4_hydro/amino_C_sf"/>
</dbReference>
<keyword evidence="9" id="KW-0482">Metalloprotease</keyword>
<dbReference type="InterPro" id="IPR014782">
    <property type="entry name" value="Peptidase_M1_dom"/>
</dbReference>
<evidence type="ECO:0000256" key="9">
    <source>
        <dbReference type="ARBA" id="ARBA00023049"/>
    </source>
</evidence>
<reference evidence="15 16" key="1">
    <citation type="submission" date="2017-10" db="EMBL/GenBank/DDBJ databases">
        <title>A new Pekin duck reference genome.</title>
        <authorList>
            <person name="Hou Z.-C."/>
            <person name="Zhou Z.-K."/>
            <person name="Zhu F."/>
            <person name="Hou S.-S."/>
        </authorList>
    </citation>
    <scope>NUCLEOTIDE SEQUENCE [LARGE SCALE GENOMIC DNA]</scope>
</reference>
<evidence type="ECO:0000256" key="8">
    <source>
        <dbReference type="ARBA" id="ARBA00022833"/>
    </source>
</evidence>
<evidence type="ECO:0000256" key="10">
    <source>
        <dbReference type="ARBA" id="ARBA00023242"/>
    </source>
</evidence>
<evidence type="ECO:0000256" key="5">
    <source>
        <dbReference type="ARBA" id="ARBA00022670"/>
    </source>
</evidence>
<feature type="region of interest" description="Disordered" evidence="13">
    <location>
        <begin position="107"/>
        <end position="126"/>
    </location>
</feature>
<evidence type="ECO:0000256" key="6">
    <source>
        <dbReference type="ARBA" id="ARBA00022723"/>
    </source>
</evidence>
<evidence type="ECO:0000256" key="3">
    <source>
        <dbReference type="ARBA" id="ARBA00010136"/>
    </source>
</evidence>
<dbReference type="SUPFAM" id="SSF48371">
    <property type="entry name" value="ARM repeat"/>
    <property type="match status" value="1"/>
</dbReference>